<feature type="region of interest" description="Disordered" evidence="1">
    <location>
        <begin position="360"/>
        <end position="411"/>
    </location>
</feature>
<reference evidence="4" key="1">
    <citation type="submission" date="2021-02" db="EMBL/GenBank/DDBJ databases">
        <authorList>
            <person name="Nowell W R."/>
        </authorList>
    </citation>
    <scope>NUCLEOTIDE SEQUENCE</scope>
</reference>
<dbReference type="Pfam" id="PF02893">
    <property type="entry name" value="GRAM"/>
    <property type="match status" value="1"/>
</dbReference>
<protein>
    <recommendedName>
        <fullName evidence="3">GRAM domain-containing protein</fullName>
    </recommendedName>
</protein>
<dbReference type="GO" id="GO:0005789">
    <property type="term" value="C:endoplasmic reticulum membrane"/>
    <property type="evidence" value="ECO:0007669"/>
    <property type="project" value="TreeGrafter"/>
</dbReference>
<feature type="compositionally biased region" description="Low complexity" evidence="1">
    <location>
        <begin position="391"/>
        <end position="407"/>
    </location>
</feature>
<proteinExistence type="predicted"/>
<dbReference type="PROSITE" id="PS00729">
    <property type="entry name" value="AP_NUCLEASE_F2_1"/>
    <property type="match status" value="1"/>
</dbReference>
<feature type="domain" description="GRAM" evidence="3">
    <location>
        <begin position="159"/>
        <end position="228"/>
    </location>
</feature>
<gene>
    <name evidence="4" type="ORF">RFH988_LOCUS6036</name>
</gene>
<feature type="region of interest" description="Disordered" evidence="1">
    <location>
        <begin position="132"/>
        <end position="154"/>
    </location>
</feature>
<dbReference type="PANTHER" id="PTHR23319:SF4">
    <property type="entry name" value="GRAM DOMAIN CONTAINING 1B, ISOFORM E"/>
    <property type="match status" value="1"/>
</dbReference>
<dbReference type="GO" id="GO:0140268">
    <property type="term" value="C:endoplasmic reticulum-plasma membrane contact site"/>
    <property type="evidence" value="ECO:0007669"/>
    <property type="project" value="TreeGrafter"/>
</dbReference>
<dbReference type="PANTHER" id="PTHR23319">
    <property type="entry name" value="GRAM DOMAIN CONTAINING 1B, ISOFORM E"/>
    <property type="match status" value="1"/>
</dbReference>
<dbReference type="AlphaFoldDB" id="A0A813VVH2"/>
<evidence type="ECO:0000256" key="1">
    <source>
        <dbReference type="SAM" id="MobiDB-lite"/>
    </source>
</evidence>
<keyword evidence="2" id="KW-0812">Transmembrane</keyword>
<dbReference type="InterPro" id="IPR051482">
    <property type="entry name" value="Cholesterol_transport"/>
</dbReference>
<dbReference type="InterPro" id="IPR011993">
    <property type="entry name" value="PH-like_dom_sf"/>
</dbReference>
<feature type="region of interest" description="Disordered" evidence="1">
    <location>
        <begin position="428"/>
        <end position="463"/>
    </location>
</feature>
<name>A0A813VVH2_9BILA</name>
<evidence type="ECO:0000259" key="3">
    <source>
        <dbReference type="SMART" id="SM00568"/>
    </source>
</evidence>
<dbReference type="Gene3D" id="2.30.29.30">
    <property type="entry name" value="Pleckstrin-homology domain (PH domain)/Phosphotyrosine-binding domain (PTB)"/>
    <property type="match status" value="1"/>
</dbReference>
<comment type="caution">
    <text evidence="4">The sequence shown here is derived from an EMBL/GenBank/DDBJ whole genome shotgun (WGS) entry which is preliminary data.</text>
</comment>
<dbReference type="Proteomes" id="UP000663882">
    <property type="component" value="Unassembled WGS sequence"/>
</dbReference>
<evidence type="ECO:0000256" key="2">
    <source>
        <dbReference type="SAM" id="Phobius"/>
    </source>
</evidence>
<dbReference type="EMBL" id="CAJNOO010000177">
    <property type="protein sequence ID" value="CAF0842762.1"/>
    <property type="molecule type" value="Genomic_DNA"/>
</dbReference>
<feature type="compositionally biased region" description="Low complexity" evidence="1">
    <location>
        <begin position="444"/>
        <end position="463"/>
    </location>
</feature>
<dbReference type="CDD" id="cd13220">
    <property type="entry name" value="PH-GRAM_GRAMDC"/>
    <property type="match status" value="1"/>
</dbReference>
<accession>A0A813VVH2</accession>
<dbReference type="InterPro" id="IPR004182">
    <property type="entry name" value="GRAM"/>
</dbReference>
<dbReference type="GO" id="GO:0008270">
    <property type="term" value="F:zinc ion binding"/>
    <property type="evidence" value="ECO:0007669"/>
    <property type="project" value="InterPro"/>
</dbReference>
<dbReference type="GO" id="GO:0032934">
    <property type="term" value="F:sterol binding"/>
    <property type="evidence" value="ECO:0007669"/>
    <property type="project" value="TreeGrafter"/>
</dbReference>
<feature type="region of interest" description="Disordered" evidence="1">
    <location>
        <begin position="92"/>
        <end position="113"/>
    </location>
</feature>
<evidence type="ECO:0000313" key="5">
    <source>
        <dbReference type="Proteomes" id="UP000663882"/>
    </source>
</evidence>
<dbReference type="GO" id="GO:0120015">
    <property type="term" value="F:sterol transfer activity"/>
    <property type="evidence" value="ECO:0007669"/>
    <property type="project" value="TreeGrafter"/>
</dbReference>
<sequence length="566" mass="64713">MLIGGVMLTDIVEMASSRPVSMIISSNGVSDETSINGSKSILSNKESLSLRSSNQQNIPINNIINANSSSSSIDSAGAKNVISIEKQMSSQVNSNATISSTTTDSELESEQEERYIDNNNLLESNNISLQIQQQSLSRRDSDQQKNDTNSQEQLSRRVKHFYKLFKSEIPDDMPELIDSYVCAYQGDILLQGKMYITDRYLCFHSRIISYITKHVYRWEQIANITKERVAFIFPTAIGIQLKHSGKKIIYASFLQRDQAFDKIIYMCSRFNNDTNSLQDDDDNRSTQGGTLKALNSNHSYNEKIKKGKHDISYDMIDEPEPDEVLQMCLSSNNNNNNNKQRQQFTLSKNFDIKQQLKPTKKLFNSDKNKSFKYSNTNPQLRKNFNENISDNNEFNRNSSSHNNNNNNQGKEIDTILSSAPIIFRQPRSIPLRTNRSRSRDRTLSPSNRTSSNIQSSNSSTSSITNTDSLIINSNNNGLIGKYIRIIILSIISIIKLIMEYLLLLFNRFKTYPIKTSLILLIFIIILIIHSFYLINVAYRIENRLQSLYPLWPSSSIKNSRRLQNEI</sequence>
<dbReference type="GO" id="GO:0005886">
    <property type="term" value="C:plasma membrane"/>
    <property type="evidence" value="ECO:0007669"/>
    <property type="project" value="TreeGrafter"/>
</dbReference>
<keyword evidence="2" id="KW-1133">Transmembrane helix</keyword>
<keyword evidence="2" id="KW-0472">Membrane</keyword>
<evidence type="ECO:0000313" key="4">
    <source>
        <dbReference type="EMBL" id="CAF0842762.1"/>
    </source>
</evidence>
<dbReference type="OrthoDB" id="2162691at2759"/>
<dbReference type="SMART" id="SM00568">
    <property type="entry name" value="GRAM"/>
    <property type="match status" value="1"/>
</dbReference>
<feature type="transmembrane region" description="Helical" evidence="2">
    <location>
        <begin position="482"/>
        <end position="505"/>
    </location>
</feature>
<feature type="compositionally biased region" description="Polar residues" evidence="1">
    <location>
        <begin position="371"/>
        <end position="390"/>
    </location>
</feature>
<dbReference type="InterPro" id="IPR018246">
    <property type="entry name" value="AP_endonuc_F2_Zn_BS"/>
</dbReference>
<organism evidence="4 5">
    <name type="scientific">Rotaria sordida</name>
    <dbReference type="NCBI Taxonomy" id="392033"/>
    <lineage>
        <taxon>Eukaryota</taxon>
        <taxon>Metazoa</taxon>
        <taxon>Spiralia</taxon>
        <taxon>Gnathifera</taxon>
        <taxon>Rotifera</taxon>
        <taxon>Eurotatoria</taxon>
        <taxon>Bdelloidea</taxon>
        <taxon>Philodinida</taxon>
        <taxon>Philodinidae</taxon>
        <taxon>Rotaria</taxon>
    </lineage>
</organism>
<feature type="transmembrane region" description="Helical" evidence="2">
    <location>
        <begin position="517"/>
        <end position="538"/>
    </location>
</feature>
<dbReference type="GO" id="GO:0032366">
    <property type="term" value="P:intracellular sterol transport"/>
    <property type="evidence" value="ECO:0007669"/>
    <property type="project" value="TreeGrafter"/>
</dbReference>